<protein>
    <submittedName>
        <fullName evidence="2">Uncharacterized protein</fullName>
    </submittedName>
</protein>
<evidence type="ECO:0000313" key="2">
    <source>
        <dbReference type="WBParaSite" id="PS1159_v2.g7596.t1"/>
    </source>
</evidence>
<name>A0AC35GQF8_9BILA</name>
<dbReference type="Proteomes" id="UP000887580">
    <property type="component" value="Unplaced"/>
</dbReference>
<proteinExistence type="predicted"/>
<evidence type="ECO:0000313" key="1">
    <source>
        <dbReference type="Proteomes" id="UP000887580"/>
    </source>
</evidence>
<dbReference type="WBParaSite" id="PS1159_v2.g7596.t1">
    <property type="protein sequence ID" value="PS1159_v2.g7596.t1"/>
    <property type="gene ID" value="PS1159_v2.g7596"/>
</dbReference>
<organism evidence="1 2">
    <name type="scientific">Panagrolaimus sp. PS1159</name>
    <dbReference type="NCBI Taxonomy" id="55785"/>
    <lineage>
        <taxon>Eukaryota</taxon>
        <taxon>Metazoa</taxon>
        <taxon>Ecdysozoa</taxon>
        <taxon>Nematoda</taxon>
        <taxon>Chromadorea</taxon>
        <taxon>Rhabditida</taxon>
        <taxon>Tylenchina</taxon>
        <taxon>Panagrolaimomorpha</taxon>
        <taxon>Panagrolaimoidea</taxon>
        <taxon>Panagrolaimidae</taxon>
        <taxon>Panagrolaimus</taxon>
    </lineage>
</organism>
<sequence>MVFFFLISLFFADPRSIHLTTGNISNGGTFNQVGMRIPTIFAITTFILFLAALCAVVAGKKYCGNELNRMVAKTCVFPGETQPCLGSSAMTNSNVQKECCQKGCDLKTIQKMCCFTEKCLNDCYPGKGHKMGIVY</sequence>
<reference evidence="2" key="1">
    <citation type="submission" date="2022-11" db="UniProtKB">
        <authorList>
            <consortium name="WormBaseParasite"/>
        </authorList>
    </citation>
    <scope>IDENTIFICATION</scope>
</reference>
<accession>A0AC35GQF8</accession>